<dbReference type="Proteomes" id="UP000479190">
    <property type="component" value="Unassembled WGS sequence"/>
</dbReference>
<evidence type="ECO:0000256" key="4">
    <source>
        <dbReference type="ARBA" id="ARBA00022759"/>
    </source>
</evidence>
<dbReference type="Pfam" id="PF17919">
    <property type="entry name" value="RT_RNaseH_2"/>
    <property type="match status" value="1"/>
</dbReference>
<evidence type="ECO:0000256" key="1">
    <source>
        <dbReference type="ARBA" id="ARBA00012493"/>
    </source>
</evidence>
<dbReference type="Pfam" id="PF17921">
    <property type="entry name" value="Integrase_H2C2"/>
    <property type="match status" value="1"/>
</dbReference>
<dbReference type="InterPro" id="IPR050951">
    <property type="entry name" value="Retrovirus_Pol_polyprotein"/>
</dbReference>
<dbReference type="GO" id="GO:0003676">
    <property type="term" value="F:nucleic acid binding"/>
    <property type="evidence" value="ECO:0007669"/>
    <property type="project" value="InterPro"/>
</dbReference>
<dbReference type="FunFam" id="3.10.20.370:FF:000001">
    <property type="entry name" value="Retrovirus-related Pol polyprotein from transposon 17.6-like protein"/>
    <property type="match status" value="1"/>
</dbReference>
<dbReference type="AlphaFoldDB" id="A0A6H5IR15"/>
<dbReference type="CDD" id="cd01647">
    <property type="entry name" value="RT_LTR"/>
    <property type="match status" value="1"/>
</dbReference>
<keyword evidence="4" id="KW-0378">Hydrolase</keyword>
<dbReference type="CDD" id="cd09274">
    <property type="entry name" value="RNase_HI_RT_Ty3"/>
    <property type="match status" value="1"/>
</dbReference>
<dbReference type="InterPro" id="IPR036397">
    <property type="entry name" value="RNaseH_sf"/>
</dbReference>
<name>A0A6H5IR15_9HYME</name>
<dbReference type="InterPro" id="IPR000477">
    <property type="entry name" value="RT_dom"/>
</dbReference>
<dbReference type="EC" id="2.7.7.49" evidence="1"/>
<dbReference type="Gene3D" id="1.10.340.70">
    <property type="match status" value="1"/>
</dbReference>
<dbReference type="PANTHER" id="PTHR37984:SF5">
    <property type="entry name" value="PROTEIN NYNRIN-LIKE"/>
    <property type="match status" value="1"/>
</dbReference>
<dbReference type="SUPFAM" id="SSF53098">
    <property type="entry name" value="Ribonuclease H-like"/>
    <property type="match status" value="1"/>
</dbReference>
<dbReference type="EMBL" id="CADCXV010000947">
    <property type="protein sequence ID" value="CAB0039250.1"/>
    <property type="molecule type" value="Genomic_DNA"/>
</dbReference>
<dbReference type="InterPro" id="IPR041588">
    <property type="entry name" value="Integrase_H2C2"/>
</dbReference>
<dbReference type="GO" id="GO:0015074">
    <property type="term" value="P:DNA integration"/>
    <property type="evidence" value="ECO:0007669"/>
    <property type="project" value="InterPro"/>
</dbReference>
<keyword evidence="6" id="KW-0511">Multifunctional enzyme</keyword>
<keyword evidence="10" id="KW-1185">Reference proteome</keyword>
<evidence type="ECO:0000256" key="6">
    <source>
        <dbReference type="ARBA" id="ARBA00023268"/>
    </source>
</evidence>
<evidence type="ECO:0000256" key="5">
    <source>
        <dbReference type="ARBA" id="ARBA00022918"/>
    </source>
</evidence>
<dbReference type="Gene3D" id="3.30.420.10">
    <property type="entry name" value="Ribonuclease H-like superfamily/Ribonuclease H"/>
    <property type="match status" value="1"/>
</dbReference>
<keyword evidence="2" id="KW-0548">Nucleotidyltransferase</keyword>
<reference evidence="9 10" key="1">
    <citation type="submission" date="2020-02" db="EMBL/GenBank/DDBJ databases">
        <authorList>
            <person name="Ferguson B K."/>
        </authorList>
    </citation>
    <scope>NUCLEOTIDE SEQUENCE [LARGE SCALE GENOMIC DNA]</scope>
</reference>
<dbReference type="PROSITE" id="PS50878">
    <property type="entry name" value="RT_POL"/>
    <property type="match status" value="1"/>
</dbReference>
<protein>
    <recommendedName>
        <fullName evidence="1">RNA-directed DNA polymerase</fullName>
        <ecNumber evidence="1">2.7.7.49</ecNumber>
    </recommendedName>
</protein>
<dbReference type="Gene3D" id="3.10.10.10">
    <property type="entry name" value="HIV Type 1 Reverse Transcriptase, subunit A, domain 1"/>
    <property type="match status" value="1"/>
</dbReference>
<dbReference type="GO" id="GO:0042575">
    <property type="term" value="C:DNA polymerase complex"/>
    <property type="evidence" value="ECO:0007669"/>
    <property type="project" value="UniProtKB-ARBA"/>
</dbReference>
<dbReference type="Pfam" id="PF00665">
    <property type="entry name" value="rve"/>
    <property type="match status" value="1"/>
</dbReference>
<dbReference type="SUPFAM" id="SSF56672">
    <property type="entry name" value="DNA/RNA polymerases"/>
    <property type="match status" value="1"/>
</dbReference>
<keyword evidence="4" id="KW-0255">Endonuclease</keyword>
<feature type="domain" description="Reverse transcriptase" evidence="7">
    <location>
        <begin position="136"/>
        <end position="314"/>
    </location>
</feature>
<evidence type="ECO:0000313" key="10">
    <source>
        <dbReference type="Proteomes" id="UP000479190"/>
    </source>
</evidence>
<keyword evidence="3" id="KW-0540">Nuclease</keyword>
<dbReference type="Gene3D" id="3.30.70.270">
    <property type="match status" value="2"/>
</dbReference>
<dbReference type="OrthoDB" id="7700898at2759"/>
<keyword evidence="5" id="KW-0695">RNA-directed DNA polymerase</keyword>
<dbReference type="PROSITE" id="PS50994">
    <property type="entry name" value="INTEGRASE"/>
    <property type="match status" value="1"/>
</dbReference>
<accession>A0A6H5IR15</accession>
<dbReference type="PANTHER" id="PTHR37984">
    <property type="entry name" value="PROTEIN CBG26694"/>
    <property type="match status" value="1"/>
</dbReference>
<evidence type="ECO:0000256" key="2">
    <source>
        <dbReference type="ARBA" id="ARBA00022695"/>
    </source>
</evidence>
<dbReference type="Gene3D" id="3.10.20.370">
    <property type="match status" value="1"/>
</dbReference>
<dbReference type="InterPro" id="IPR041577">
    <property type="entry name" value="RT_RNaseH_2"/>
</dbReference>
<organism evidence="9 10">
    <name type="scientific">Trichogramma brassicae</name>
    <dbReference type="NCBI Taxonomy" id="86971"/>
    <lineage>
        <taxon>Eukaryota</taxon>
        <taxon>Metazoa</taxon>
        <taxon>Ecdysozoa</taxon>
        <taxon>Arthropoda</taxon>
        <taxon>Hexapoda</taxon>
        <taxon>Insecta</taxon>
        <taxon>Pterygota</taxon>
        <taxon>Neoptera</taxon>
        <taxon>Endopterygota</taxon>
        <taxon>Hymenoptera</taxon>
        <taxon>Apocrita</taxon>
        <taxon>Proctotrupomorpha</taxon>
        <taxon>Chalcidoidea</taxon>
        <taxon>Trichogrammatidae</taxon>
        <taxon>Trichogramma</taxon>
    </lineage>
</organism>
<dbReference type="GO" id="GO:0003964">
    <property type="term" value="F:RNA-directed DNA polymerase activity"/>
    <property type="evidence" value="ECO:0007669"/>
    <property type="project" value="UniProtKB-KW"/>
</dbReference>
<proteinExistence type="predicted"/>
<evidence type="ECO:0000313" key="9">
    <source>
        <dbReference type="EMBL" id="CAB0039250.1"/>
    </source>
</evidence>
<dbReference type="InterPro" id="IPR012337">
    <property type="entry name" value="RNaseH-like_sf"/>
</dbReference>
<dbReference type="InterPro" id="IPR043502">
    <property type="entry name" value="DNA/RNA_pol_sf"/>
</dbReference>
<dbReference type="InterPro" id="IPR001584">
    <property type="entry name" value="Integrase_cat-core"/>
</dbReference>
<feature type="domain" description="Integrase catalytic" evidence="8">
    <location>
        <begin position="641"/>
        <end position="799"/>
    </location>
</feature>
<evidence type="ECO:0000256" key="3">
    <source>
        <dbReference type="ARBA" id="ARBA00022722"/>
    </source>
</evidence>
<sequence>MFPVVNTQVSGCTAFNSIINVRDHTFYVQDDDGVALKISYDNEEQEQVASPNIASVDISFDEIEAKVRQTGLDTESQNKLLQVCNKHRECFRKIPGRFRSYEYEIRMKNNEPFAMKSYPVPIKYREQVSHEIERMLGYGVIERASTPFINPLVAVAKKDNTVRLCLDARQINDRMLEDHDGPEEIDQVLRQCSNIGVMSSLDLHSSFWQVPLEKSSRKYTGFLHQGRTYQFTVVPFGLKVASAALNRAAESVLNGMQGRVIDFVDDWLIVSPDFDQHVRDLDELLCRINNEGVTINFSKFELMRKEIRFVGYILTPEGISIDEGKVDAIRRFPTPINTTQVKGFLGLINLHSRFTEKLAETSAPLIELTKKSTQWRWTDTEEQAFNSTKDLFCQSILLHHPMKDKPFILYTDASNIALGAALCQEPEEGDTRVIYLASRTLKGAEKNYYTTELELLSIVWALNKFRSYVYGSSIEIRTDHQALTYLRKKNILADMLSRIPSTTDTLQQQAVIYPVLTRRPDEEILRDLKKIKKYQAEDRQLQRILDKGGTDIILNEQGICMKTTKQGDKIYLPRVPLCSLAYEVHQLYAHIGARKVAAMITEDFYRPNITREIAKALKTCDSCQRNKTNTQTMQGLTRPIVPDGPNELLSIDFIGPFPAGIKDYRFILVTVDVFTKFVQLYPIVKATSHISFNRIIDDYVKRFGPIKRIQSDRGSQFTSKMWRKAMHNQGIEVIFSSIRHPQSNLVERYNKEIGRFLRTLAGQEHKTWSIWCDLIEEVINSTVNETTGYTPAELQTGQKPERIWTHIITTPKREIPYEEKLREAKENITKTGNRRAERHNTSAKITEFEVGDLVLVKALRVASSANQTVAKLLSLYEGPCKIIKRFSSASYELVNPNTGKSRGRYHITSLKRYFAGNGKAIE</sequence>
<dbReference type="Pfam" id="PF00078">
    <property type="entry name" value="RVT_1"/>
    <property type="match status" value="1"/>
</dbReference>
<dbReference type="InterPro" id="IPR043128">
    <property type="entry name" value="Rev_trsase/Diguanyl_cyclase"/>
</dbReference>
<dbReference type="GO" id="GO:0004519">
    <property type="term" value="F:endonuclease activity"/>
    <property type="evidence" value="ECO:0007669"/>
    <property type="project" value="UniProtKB-KW"/>
</dbReference>
<dbReference type="FunFam" id="3.30.70.270:FF:000020">
    <property type="entry name" value="Transposon Tf2-6 polyprotein-like Protein"/>
    <property type="match status" value="1"/>
</dbReference>
<evidence type="ECO:0000259" key="8">
    <source>
        <dbReference type="PROSITE" id="PS50994"/>
    </source>
</evidence>
<evidence type="ECO:0000259" key="7">
    <source>
        <dbReference type="PROSITE" id="PS50878"/>
    </source>
</evidence>
<keyword evidence="2" id="KW-0808">Transferase</keyword>
<gene>
    <name evidence="9" type="ORF">TBRA_LOCUS11000</name>
</gene>